<feature type="region of interest" description="Disordered" evidence="9">
    <location>
        <begin position="413"/>
        <end position="433"/>
    </location>
</feature>
<comment type="similarity">
    <text evidence="2 8">Belongs to the DHHC palmitoyltransferase family.</text>
</comment>
<sequence length="433" mass="48106">MYAVAPPVSSDSTGGAAVHVIRTYQAWKGKNIFCLKGRLIFGPDGRSIFLTIFLIAAPVAVFCVFVARKLMDDFAGHWGVLILVAAVLFTLYDLVLLLLTSSRDPGIVPRNLNPPEPENFEGNAQAGPGQTPQLRLPRVKDVDVNGITVKVKYCDTCMLYRPPRCSHCSVCNNCVERFDHHCPWVGQCIGLRNYRFFFMFIFSTTLICLYVHAFCWVYIRRIMNSEETSIWKAMCKTPASIVLIIYTFITAWFVGGLSVFHSYLISTNQSTYENFRNRYDQRINPFNKGTIQNIMEVFCTSVPPSKNNFRAMIQKEAEMQPRVVVGGGGSYSPNLGKTASELEMGRKPVYDDDDGGDPLNSGDLEGIHSRNDDSLDKINKHSSSILNSTNSSWGRRSRSLDLPPDIAALASELGSSNHKNGGAAMPSGRLLTT</sequence>
<evidence type="ECO:0000256" key="5">
    <source>
        <dbReference type="ARBA" id="ARBA00022989"/>
    </source>
</evidence>
<dbReference type="EMBL" id="OOIL02006765">
    <property type="protein sequence ID" value="VFR01620.1"/>
    <property type="molecule type" value="Genomic_DNA"/>
</dbReference>
<reference evidence="11 12" key="1">
    <citation type="submission" date="2018-04" db="EMBL/GenBank/DDBJ databases">
        <authorList>
            <person name="Vogel A."/>
        </authorList>
    </citation>
    <scope>NUCLEOTIDE SEQUENCE [LARGE SCALE GENOMIC DNA]</scope>
</reference>
<evidence type="ECO:0000259" key="10">
    <source>
        <dbReference type="Pfam" id="PF01529"/>
    </source>
</evidence>
<dbReference type="PANTHER" id="PTHR22883:SF130">
    <property type="entry name" value="S-ACYLTRANSFERASE"/>
    <property type="match status" value="1"/>
</dbReference>
<organism evidence="11 12">
    <name type="scientific">Cuscuta campestris</name>
    <dbReference type="NCBI Taxonomy" id="132261"/>
    <lineage>
        <taxon>Eukaryota</taxon>
        <taxon>Viridiplantae</taxon>
        <taxon>Streptophyta</taxon>
        <taxon>Embryophyta</taxon>
        <taxon>Tracheophyta</taxon>
        <taxon>Spermatophyta</taxon>
        <taxon>Magnoliopsida</taxon>
        <taxon>eudicotyledons</taxon>
        <taxon>Gunneridae</taxon>
        <taxon>Pentapetalae</taxon>
        <taxon>asterids</taxon>
        <taxon>lamiids</taxon>
        <taxon>Solanales</taxon>
        <taxon>Convolvulaceae</taxon>
        <taxon>Cuscuteae</taxon>
        <taxon>Cuscuta</taxon>
        <taxon>Cuscuta subgen. Grammica</taxon>
        <taxon>Cuscuta sect. Cleistogrammica</taxon>
    </lineage>
</organism>
<evidence type="ECO:0000256" key="1">
    <source>
        <dbReference type="ARBA" id="ARBA00004127"/>
    </source>
</evidence>
<dbReference type="GO" id="GO:0006612">
    <property type="term" value="P:protein targeting to membrane"/>
    <property type="evidence" value="ECO:0007669"/>
    <property type="project" value="TreeGrafter"/>
</dbReference>
<evidence type="ECO:0000256" key="2">
    <source>
        <dbReference type="ARBA" id="ARBA00008574"/>
    </source>
</evidence>
<keyword evidence="5 8" id="KW-1133">Transmembrane helix</keyword>
<keyword evidence="6 8" id="KW-0472">Membrane</keyword>
<keyword evidence="7 8" id="KW-0012">Acyltransferase</keyword>
<feature type="compositionally biased region" description="Basic and acidic residues" evidence="9">
    <location>
        <begin position="365"/>
        <end position="376"/>
    </location>
</feature>
<feature type="transmembrane region" description="Helical" evidence="8">
    <location>
        <begin position="196"/>
        <end position="219"/>
    </location>
</feature>
<dbReference type="PROSITE" id="PS50216">
    <property type="entry name" value="DHHC"/>
    <property type="match status" value="1"/>
</dbReference>
<gene>
    <name evidence="11" type="ORF">CCAM_LOCUS43395</name>
</gene>
<proteinExistence type="inferred from homology"/>
<comment type="subcellular location">
    <subcellularLocation>
        <location evidence="1">Endomembrane system</location>
        <topology evidence="1">Multi-pass membrane protein</topology>
    </subcellularLocation>
</comment>
<dbReference type="GO" id="GO:0005783">
    <property type="term" value="C:endoplasmic reticulum"/>
    <property type="evidence" value="ECO:0007669"/>
    <property type="project" value="TreeGrafter"/>
</dbReference>
<evidence type="ECO:0000256" key="6">
    <source>
        <dbReference type="ARBA" id="ARBA00023136"/>
    </source>
</evidence>
<evidence type="ECO:0000256" key="7">
    <source>
        <dbReference type="ARBA" id="ARBA00023315"/>
    </source>
</evidence>
<evidence type="ECO:0000256" key="9">
    <source>
        <dbReference type="SAM" id="MobiDB-lite"/>
    </source>
</evidence>
<dbReference type="Pfam" id="PF01529">
    <property type="entry name" value="DHHC"/>
    <property type="match status" value="1"/>
</dbReference>
<dbReference type="GO" id="GO:0019706">
    <property type="term" value="F:protein-cysteine S-palmitoyltransferase activity"/>
    <property type="evidence" value="ECO:0007669"/>
    <property type="project" value="UniProtKB-EC"/>
</dbReference>
<dbReference type="OrthoDB" id="4096362at2759"/>
<feature type="transmembrane region" description="Helical" evidence="8">
    <location>
        <begin position="48"/>
        <end position="67"/>
    </location>
</feature>
<evidence type="ECO:0000313" key="11">
    <source>
        <dbReference type="EMBL" id="VFR01620.1"/>
    </source>
</evidence>
<evidence type="ECO:0000256" key="8">
    <source>
        <dbReference type="RuleBase" id="RU079119"/>
    </source>
</evidence>
<name>A0A484NKP4_9ASTE</name>
<evidence type="ECO:0000313" key="12">
    <source>
        <dbReference type="Proteomes" id="UP000595140"/>
    </source>
</evidence>
<comment type="domain">
    <text evidence="8">The DHHC domain is required for palmitoyltransferase activity.</text>
</comment>
<keyword evidence="3 8" id="KW-0808">Transferase</keyword>
<accession>A0A484NKP4</accession>
<evidence type="ECO:0000256" key="4">
    <source>
        <dbReference type="ARBA" id="ARBA00022692"/>
    </source>
</evidence>
<feature type="domain" description="Palmitoyltransferase DHHC" evidence="10">
    <location>
        <begin position="151"/>
        <end position="277"/>
    </location>
</feature>
<protein>
    <recommendedName>
        <fullName evidence="8">S-acyltransferase</fullName>
        <ecNumber evidence="8">2.3.1.225</ecNumber>
    </recommendedName>
    <alternativeName>
        <fullName evidence="8">Palmitoyltransferase</fullName>
    </alternativeName>
</protein>
<dbReference type="AlphaFoldDB" id="A0A484NKP4"/>
<dbReference type="InterPro" id="IPR001594">
    <property type="entry name" value="Palmitoyltrfase_DHHC"/>
</dbReference>
<dbReference type="PANTHER" id="PTHR22883">
    <property type="entry name" value="ZINC FINGER DHHC DOMAIN CONTAINING PROTEIN"/>
    <property type="match status" value="1"/>
</dbReference>
<comment type="catalytic activity">
    <reaction evidence="8">
        <text>L-cysteinyl-[protein] + hexadecanoyl-CoA = S-hexadecanoyl-L-cysteinyl-[protein] + CoA</text>
        <dbReference type="Rhea" id="RHEA:36683"/>
        <dbReference type="Rhea" id="RHEA-COMP:10131"/>
        <dbReference type="Rhea" id="RHEA-COMP:11032"/>
        <dbReference type="ChEBI" id="CHEBI:29950"/>
        <dbReference type="ChEBI" id="CHEBI:57287"/>
        <dbReference type="ChEBI" id="CHEBI:57379"/>
        <dbReference type="ChEBI" id="CHEBI:74151"/>
        <dbReference type="EC" id="2.3.1.225"/>
    </reaction>
</comment>
<keyword evidence="12" id="KW-1185">Reference proteome</keyword>
<feature type="transmembrane region" description="Helical" evidence="8">
    <location>
        <begin position="79"/>
        <end position="99"/>
    </location>
</feature>
<keyword evidence="4 8" id="KW-0812">Transmembrane</keyword>
<dbReference type="InterPro" id="IPR039859">
    <property type="entry name" value="PFA4/ZDH16/20/ERF2-like"/>
</dbReference>
<dbReference type="Proteomes" id="UP000595140">
    <property type="component" value="Unassembled WGS sequence"/>
</dbReference>
<dbReference type="GO" id="GO:0005794">
    <property type="term" value="C:Golgi apparatus"/>
    <property type="evidence" value="ECO:0007669"/>
    <property type="project" value="TreeGrafter"/>
</dbReference>
<dbReference type="EC" id="2.3.1.225" evidence="8"/>
<feature type="region of interest" description="Disordered" evidence="9">
    <location>
        <begin position="346"/>
        <end position="376"/>
    </location>
</feature>
<feature type="transmembrane region" description="Helical" evidence="8">
    <location>
        <begin position="240"/>
        <end position="264"/>
    </location>
</feature>
<evidence type="ECO:0000256" key="3">
    <source>
        <dbReference type="ARBA" id="ARBA00022679"/>
    </source>
</evidence>